<dbReference type="KEGG" id="vg:20283385"/>
<evidence type="ECO:0000313" key="2">
    <source>
        <dbReference type="Proteomes" id="UP000028664"/>
    </source>
</evidence>
<dbReference type="GeneID" id="20283385"/>
<protein>
    <submittedName>
        <fullName evidence="1">Uncharacterized protein</fullName>
    </submittedName>
</protein>
<dbReference type="RefSeq" id="YP_009056367.1">
    <property type="nucleotide sequence ID" value="NC_024792.1"/>
</dbReference>
<accession>A0A076G7R5</accession>
<evidence type="ECO:0000313" key="1">
    <source>
        <dbReference type="EMBL" id="AII27999.1"/>
    </source>
</evidence>
<organism evidence="1 2">
    <name type="scientific">Bacillus phage Bobb</name>
    <dbReference type="NCBI Taxonomy" id="1527469"/>
    <lineage>
        <taxon>Viruses</taxon>
        <taxon>Duplodnaviria</taxon>
        <taxon>Heunggongvirae</taxon>
        <taxon>Uroviricota</taxon>
        <taxon>Caudoviricetes</taxon>
        <taxon>Herelleviridae</taxon>
        <taxon>Bastillevirinae</taxon>
        <taxon>Agatevirus</taxon>
        <taxon>Agatevirus bobb</taxon>
    </lineage>
</organism>
<dbReference type="OrthoDB" id="10477at10239"/>
<name>A0A076G7R5_9CAUD</name>
<proteinExistence type="predicted"/>
<dbReference type="Proteomes" id="UP000028664">
    <property type="component" value="Segment"/>
</dbReference>
<keyword evidence="2" id="KW-1185">Reference proteome</keyword>
<reference evidence="1 2" key="1">
    <citation type="submission" date="2014-06" db="EMBL/GenBank/DDBJ databases">
        <title>Bioinformatic genomic analysis of Bacillus phage Bobb.</title>
        <authorList>
            <person name="Lewis H.M.N."/>
            <person name="Temple L."/>
            <person name="Barth R.N."/>
            <person name="Bowles K.M."/>
            <person name="Churchin D.I."/>
            <person name="Scott-Croshaw C."/>
            <person name="Glasgow G.H."/>
            <person name="Gloe M.W."/>
            <person name="McGough T.M."/>
            <person name="Nutbrown S.A."/>
            <person name="Romulus S.R."/>
            <person name="Sanders K.A.M."/>
            <person name="Diachok C.R."/>
            <person name="Serigano J.P."/>
            <person name="Shin D."/>
            <person name="Suresh M.H."/>
            <person name="Conner A.R.N."/>
            <person name="Korba R.M."/>
            <person name="Livermore R.J."/>
            <person name="Rohlf M.B."/>
            <person name="Utterback S.D."/>
            <person name="Wilson V.E."/>
        </authorList>
    </citation>
    <scope>NUCLEOTIDE SEQUENCE [LARGE SCALE GENOMIC DNA]</scope>
</reference>
<sequence>MVKIKEMKPLNATLKKLRSFEANTKLELYGVGYTNPFLSRRVACRSQALVNKLDIRDKQVHLTLSMLIEKNARYELDNTLDFLVRYEAGDIPGYELSEENPNFLDNSPQQPITATYQLTNADIRLNMENPTVQYKEFTIHKEKFTIIYLTEKFDEVIEHTVSLLYGPAGALKFLGNFIDKELTSIGFSPLFELMSDENLLGAHIVSLKVESKKEGIRSVCVPIEGVISVMENVEGDYVFSTDQHYFKLPKESLQDYRMTVDAVKGGYILKLDSTHNSIELSIVG</sequence>
<dbReference type="EMBL" id="KM051843">
    <property type="protein sequence ID" value="AII27999.1"/>
    <property type="molecule type" value="Genomic_DNA"/>
</dbReference>